<keyword evidence="3" id="KW-0812">Transmembrane</keyword>
<feature type="domain" description="Aminomethyltransferase C-terminal" evidence="6">
    <location>
        <begin position="722"/>
        <end position="800"/>
    </location>
</feature>
<dbReference type="PANTHER" id="PTHR43757">
    <property type="entry name" value="AMINOMETHYLTRANSFERASE"/>
    <property type="match status" value="1"/>
</dbReference>
<feature type="domain" description="FAD dependent oxidoreductase central" evidence="7">
    <location>
        <begin position="371"/>
        <end position="424"/>
    </location>
</feature>
<dbReference type="Gene3D" id="3.30.9.10">
    <property type="entry name" value="D-Amino Acid Oxidase, subunit A, domain 2"/>
    <property type="match status" value="1"/>
</dbReference>
<proteinExistence type="inferred from homology"/>
<keyword evidence="2 8" id="KW-0560">Oxidoreductase</keyword>
<accession>A0ABU0J092</accession>
<dbReference type="EC" id="1.5.8.4" evidence="8"/>
<name>A0ABU0J092_9HYPH</name>
<organism evidence="8 9">
    <name type="scientific">Labrys wisconsinensis</name>
    <dbReference type="NCBI Taxonomy" id="425677"/>
    <lineage>
        <taxon>Bacteria</taxon>
        <taxon>Pseudomonadati</taxon>
        <taxon>Pseudomonadota</taxon>
        <taxon>Alphaproteobacteria</taxon>
        <taxon>Hyphomicrobiales</taxon>
        <taxon>Xanthobacteraceae</taxon>
        <taxon>Labrys</taxon>
    </lineage>
</organism>
<dbReference type="InterPro" id="IPR029043">
    <property type="entry name" value="GcvT/YgfZ_C"/>
</dbReference>
<evidence type="ECO:0000256" key="3">
    <source>
        <dbReference type="SAM" id="Phobius"/>
    </source>
</evidence>
<dbReference type="Pfam" id="PF01571">
    <property type="entry name" value="GCV_T"/>
    <property type="match status" value="1"/>
</dbReference>
<reference evidence="8 9" key="1">
    <citation type="submission" date="2023-07" db="EMBL/GenBank/DDBJ databases">
        <title>Genomic Encyclopedia of Type Strains, Phase IV (KMG-IV): sequencing the most valuable type-strain genomes for metagenomic binning, comparative biology and taxonomic classification.</title>
        <authorList>
            <person name="Goeker M."/>
        </authorList>
    </citation>
    <scope>NUCLEOTIDE SEQUENCE [LARGE SCALE GENOMIC DNA]</scope>
    <source>
        <strain evidence="8 9">DSM 19619</strain>
    </source>
</reference>
<dbReference type="InterPro" id="IPR032503">
    <property type="entry name" value="FAO_M"/>
</dbReference>
<dbReference type="Pfam" id="PF16350">
    <property type="entry name" value="FAO_M"/>
    <property type="match status" value="1"/>
</dbReference>
<dbReference type="InterPro" id="IPR013977">
    <property type="entry name" value="GcvT_C"/>
</dbReference>
<dbReference type="Gene3D" id="3.30.1360.120">
    <property type="entry name" value="Probable tRNA modification gtpase trme, domain 1"/>
    <property type="match status" value="1"/>
</dbReference>
<keyword evidence="3" id="KW-1133">Transmembrane helix</keyword>
<protein>
    <submittedName>
        <fullName evidence="8">Dimethylglycine dehydrogenase</fullName>
        <ecNumber evidence="8">1.5.8.4</ecNumber>
    </submittedName>
</protein>
<comment type="caution">
    <text evidence="8">The sequence shown here is derived from an EMBL/GenBank/DDBJ whole genome shotgun (WGS) entry which is preliminary data.</text>
</comment>
<dbReference type="InterPro" id="IPR006076">
    <property type="entry name" value="FAD-dep_OxRdtase"/>
</dbReference>
<sequence>MRSHARVVVIGGGVVGCSVLYHLARAGWTDVMLIERAELTAGSTWHAAGGFHTLNGDPNVAKLQQYTVELYKEIEALSGESCGLHLTGGVMLAGTKERMDWLRMAHAKGRYLGMHTEIISAAEAKALLPLMEEKEFAGAMWDPFEGHLDPYGTTHAYAKSARIKGAEIVLRNRITDLVQREDGSWDVVTEQGTVHAEHVVNCGGLWAREVGRMVGLELPVLAMEHMYMLTEDMPEVAEINRTTGKEMITALDFEGEIYMRQERGGILLGTYEHDCRPWSEKATPWDFGQNLLEPDLDRIAPQLEIGFRHFPAFERAGIRKIINGPFTFAPDGNPLVGPIRGLRNFWVACGVMAGFSQGGGVGLALSNWMVEGDPGFDVWGMDVARYGDWTTLGHTNAKVRENYARRFRIRFPNEELPAARPFRTTPVYDRLAERNAVFGDMVGLEHALWFAPSKAQAKDDFSFRRSSDFAHVGAESKAVREGVGLLEISNFAKYEVTGPGAEAWLETLLPNRLPAEGRMVLTPMLNEKGMLIGDFTLARETADRFLILGSGLAEQYHMRWFLSRLPTSGVAVRSLGLDLTGLQIAGPKSRDLLARLAGRDVSKQAFPFMAIDRFDVGAIPAVVGRVTYTGDLGYELWVKAEHQRALFDLLERTGEDLDITLFGARALNSLRLEKSFGSWSREYRPIYTPWEAGLERFVSTQKPAFVGRDAMLRARDQGPVQRLATFIVDAHDADVIGDEPIWRDGTVVGWVTSGGYAHWSQASVALGYVKAEAFDPAAPYEIEIIGERRPARMAAEPLFDPKGARMRG</sequence>
<evidence type="ECO:0000259" key="4">
    <source>
        <dbReference type="Pfam" id="PF01266"/>
    </source>
</evidence>
<dbReference type="SUPFAM" id="SSF54373">
    <property type="entry name" value="FAD-linked reductases, C-terminal domain"/>
    <property type="match status" value="1"/>
</dbReference>
<dbReference type="EMBL" id="JAUSVX010000001">
    <property type="protein sequence ID" value="MDQ0467675.1"/>
    <property type="molecule type" value="Genomic_DNA"/>
</dbReference>
<feature type="transmembrane region" description="Helical" evidence="3">
    <location>
        <begin position="7"/>
        <end position="24"/>
    </location>
</feature>
<evidence type="ECO:0000313" key="8">
    <source>
        <dbReference type="EMBL" id="MDQ0467675.1"/>
    </source>
</evidence>
<dbReference type="Pfam" id="PF08669">
    <property type="entry name" value="GCV_T_C"/>
    <property type="match status" value="1"/>
</dbReference>
<gene>
    <name evidence="8" type="ORF">QO011_000670</name>
</gene>
<dbReference type="PANTHER" id="PTHR43757:SF2">
    <property type="entry name" value="AMINOMETHYLTRANSFERASE, MITOCHONDRIAL"/>
    <property type="match status" value="1"/>
</dbReference>
<dbReference type="GO" id="GO:0047865">
    <property type="term" value="F:dimethylglycine dehydrogenase activity"/>
    <property type="evidence" value="ECO:0007669"/>
    <property type="project" value="UniProtKB-EC"/>
</dbReference>
<comment type="similarity">
    <text evidence="1">Belongs to the GcvT family.</text>
</comment>
<dbReference type="InterPro" id="IPR006222">
    <property type="entry name" value="GCVT_N"/>
</dbReference>
<feature type="domain" description="GCVT N-terminal" evidence="5">
    <location>
        <begin position="427"/>
        <end position="702"/>
    </location>
</feature>
<dbReference type="Proteomes" id="UP001242480">
    <property type="component" value="Unassembled WGS sequence"/>
</dbReference>
<evidence type="ECO:0000313" key="9">
    <source>
        <dbReference type="Proteomes" id="UP001242480"/>
    </source>
</evidence>
<dbReference type="Gene3D" id="2.40.30.110">
    <property type="entry name" value="Aminomethyltransferase beta-barrel domains"/>
    <property type="match status" value="1"/>
</dbReference>
<dbReference type="SUPFAM" id="SSF103025">
    <property type="entry name" value="Folate-binding domain"/>
    <property type="match status" value="1"/>
</dbReference>
<keyword evidence="3" id="KW-0472">Membrane</keyword>
<evidence type="ECO:0000259" key="7">
    <source>
        <dbReference type="Pfam" id="PF16350"/>
    </source>
</evidence>
<dbReference type="Gene3D" id="3.50.50.60">
    <property type="entry name" value="FAD/NAD(P)-binding domain"/>
    <property type="match status" value="1"/>
</dbReference>
<evidence type="ECO:0000256" key="2">
    <source>
        <dbReference type="ARBA" id="ARBA00023002"/>
    </source>
</evidence>
<dbReference type="SUPFAM" id="SSF101790">
    <property type="entry name" value="Aminomethyltransferase beta-barrel domain"/>
    <property type="match status" value="1"/>
</dbReference>
<dbReference type="Pfam" id="PF01266">
    <property type="entry name" value="DAO"/>
    <property type="match status" value="1"/>
</dbReference>
<dbReference type="RefSeq" id="WP_307267639.1">
    <property type="nucleotide sequence ID" value="NZ_JAUSVX010000001.1"/>
</dbReference>
<dbReference type="InterPro" id="IPR036188">
    <property type="entry name" value="FAD/NAD-bd_sf"/>
</dbReference>
<evidence type="ECO:0000259" key="5">
    <source>
        <dbReference type="Pfam" id="PF01571"/>
    </source>
</evidence>
<dbReference type="InterPro" id="IPR028896">
    <property type="entry name" value="GcvT/YgfZ/DmdA"/>
</dbReference>
<dbReference type="PROSITE" id="PS51257">
    <property type="entry name" value="PROKAR_LIPOPROTEIN"/>
    <property type="match status" value="1"/>
</dbReference>
<evidence type="ECO:0000256" key="1">
    <source>
        <dbReference type="ARBA" id="ARBA00008609"/>
    </source>
</evidence>
<evidence type="ECO:0000259" key="6">
    <source>
        <dbReference type="Pfam" id="PF08669"/>
    </source>
</evidence>
<dbReference type="InterPro" id="IPR027266">
    <property type="entry name" value="TrmE/GcvT-like"/>
</dbReference>
<dbReference type="Gene3D" id="3.30.70.1400">
    <property type="entry name" value="Aminomethyltransferase beta-barrel domains"/>
    <property type="match status" value="1"/>
</dbReference>
<dbReference type="SUPFAM" id="SSF51905">
    <property type="entry name" value="FAD/NAD(P)-binding domain"/>
    <property type="match status" value="1"/>
</dbReference>
<feature type="domain" description="FAD dependent oxidoreductase" evidence="4">
    <location>
        <begin position="6"/>
        <end position="367"/>
    </location>
</feature>
<keyword evidence="9" id="KW-1185">Reference proteome</keyword>